<dbReference type="Proteomes" id="UP000037460">
    <property type="component" value="Unassembled WGS sequence"/>
</dbReference>
<dbReference type="Gene3D" id="1.50.10.20">
    <property type="match status" value="1"/>
</dbReference>
<protein>
    <submittedName>
        <fullName evidence="1">Glycoside hydrolase family 76</fullName>
    </submittedName>
</protein>
<accession>A0A0M0K8Z0</accession>
<dbReference type="Pfam" id="PF03663">
    <property type="entry name" value="Glyco_hydro_76"/>
    <property type="match status" value="1"/>
</dbReference>
<dbReference type="InterPro" id="IPR008928">
    <property type="entry name" value="6-hairpin_glycosidase_sf"/>
</dbReference>
<evidence type="ECO:0000313" key="2">
    <source>
        <dbReference type="Proteomes" id="UP000037460"/>
    </source>
</evidence>
<dbReference type="InterPro" id="IPR053169">
    <property type="entry name" value="MUG_Protein"/>
</dbReference>
<dbReference type="EMBL" id="JWZX01001065">
    <property type="protein sequence ID" value="KOO34863.1"/>
    <property type="molecule type" value="Genomic_DNA"/>
</dbReference>
<dbReference type="SUPFAM" id="SSF48208">
    <property type="entry name" value="Six-hairpin glycosidases"/>
    <property type="match status" value="1"/>
</dbReference>
<dbReference type="PANTHER" id="PTHR47791">
    <property type="entry name" value="MEIOTICALLY UP-REGULATED GENE 191 PROTEIN"/>
    <property type="match status" value="1"/>
</dbReference>
<keyword evidence="1" id="KW-0378">Hydrolase</keyword>
<dbReference type="OrthoDB" id="9984024at2759"/>
<comment type="caution">
    <text evidence="1">The sequence shown here is derived from an EMBL/GenBank/DDBJ whole genome shotgun (WGS) entry which is preliminary data.</text>
</comment>
<keyword evidence="2" id="KW-1185">Reference proteome</keyword>
<dbReference type="GO" id="GO:0016787">
    <property type="term" value="F:hydrolase activity"/>
    <property type="evidence" value="ECO:0007669"/>
    <property type="project" value="UniProtKB-KW"/>
</dbReference>
<dbReference type="GO" id="GO:0005975">
    <property type="term" value="P:carbohydrate metabolic process"/>
    <property type="evidence" value="ECO:0007669"/>
    <property type="project" value="InterPro"/>
</dbReference>
<name>A0A0M0K8Z0_9EUKA</name>
<reference evidence="2" key="1">
    <citation type="journal article" date="2015" name="PLoS Genet.">
        <title>Genome Sequence and Transcriptome Analyses of Chrysochromulina tobin: Metabolic Tools for Enhanced Algal Fitness in the Prominent Order Prymnesiales (Haptophyceae).</title>
        <authorList>
            <person name="Hovde B.T."/>
            <person name="Deodato C.R."/>
            <person name="Hunsperger H.M."/>
            <person name="Ryken S.A."/>
            <person name="Yost W."/>
            <person name="Jha R.K."/>
            <person name="Patterson J."/>
            <person name="Monnat R.J. Jr."/>
            <person name="Barlow S.B."/>
            <person name="Starkenburg S.R."/>
            <person name="Cattolico R.A."/>
        </authorList>
    </citation>
    <scope>NUCLEOTIDE SEQUENCE</scope>
    <source>
        <strain evidence="2">CCMP291</strain>
    </source>
</reference>
<gene>
    <name evidence="1" type="ORF">Ctob_015661</name>
</gene>
<dbReference type="PANTHER" id="PTHR47791:SF1">
    <property type="entry name" value="ENDO MANNANASE, GH76 FAMILY (EUROFUNG)"/>
    <property type="match status" value="1"/>
</dbReference>
<evidence type="ECO:0000313" key="1">
    <source>
        <dbReference type="EMBL" id="KOO34863.1"/>
    </source>
</evidence>
<dbReference type="InterPro" id="IPR005198">
    <property type="entry name" value="Glyco_hydro_76"/>
</dbReference>
<proteinExistence type="predicted"/>
<organism evidence="1 2">
    <name type="scientific">Chrysochromulina tobinii</name>
    <dbReference type="NCBI Taxonomy" id="1460289"/>
    <lineage>
        <taxon>Eukaryota</taxon>
        <taxon>Haptista</taxon>
        <taxon>Haptophyta</taxon>
        <taxon>Prymnesiophyceae</taxon>
        <taxon>Prymnesiales</taxon>
        <taxon>Chrysochromulinaceae</taxon>
        <taxon>Chrysochromulina</taxon>
    </lineage>
</organism>
<sequence>MFYDQATGLWGCNQLGAAKHDIGWWNCGNSLTALAQYTKFANDSTFKADITNTFEVNEEATAILCAVDMSTDDRAWWSLAWMDTYDVLGTPEALDRAKCYFNAEAKLWDTKCGGGVWWNAKRTYKNAITNELFAYQACRLVQYGPNDTYRDWCLRAWAWFVGSGMINAQGLVNDGLNGPFPNGECVNNNQTTWTYNQGVVLAAAAAYFQVTGNASAIELAIVIADATAQRLTFAPEGVLRESCDTSFTCDSSQQQFKGIFMRSLAILVDQVLSTPAAPEEWAAHARRYSKWIATNVESVWTEARTPDNQFAVSWVGPPAASTATPLTSALDLFNANLLVNSPGVHVARRSL</sequence>
<dbReference type="AlphaFoldDB" id="A0A0M0K8Z0"/>